<protein>
    <submittedName>
        <fullName evidence="2">Polyketide synthase</fullName>
    </submittedName>
</protein>
<comment type="caution">
    <text evidence="2">The sequence shown here is derived from an EMBL/GenBank/DDBJ whole genome shotgun (WGS) entry which is preliminary data.</text>
</comment>
<dbReference type="Proteomes" id="UP001357485">
    <property type="component" value="Unassembled WGS sequence"/>
</dbReference>
<dbReference type="InterPro" id="IPR032088">
    <property type="entry name" value="SAT"/>
</dbReference>
<evidence type="ECO:0000313" key="2">
    <source>
        <dbReference type="EMBL" id="KAK5242519.1"/>
    </source>
</evidence>
<proteinExistence type="predicted"/>
<feature type="non-terminal residue" evidence="2">
    <location>
        <position position="233"/>
    </location>
</feature>
<reference evidence="2 3" key="1">
    <citation type="submission" date="2023-08" db="EMBL/GenBank/DDBJ databases">
        <title>Black Yeasts Isolated from many extreme environments.</title>
        <authorList>
            <person name="Coleine C."/>
            <person name="Stajich J.E."/>
            <person name="Selbmann L."/>
        </authorList>
    </citation>
    <scope>NUCLEOTIDE SEQUENCE [LARGE SCALE GENOMIC DNA]</scope>
    <source>
        <strain evidence="2 3">CCFEE 536</strain>
    </source>
</reference>
<evidence type="ECO:0000259" key="1">
    <source>
        <dbReference type="Pfam" id="PF16073"/>
    </source>
</evidence>
<feature type="domain" description="Starter acyltransferase (SAT)" evidence="1">
    <location>
        <begin position="5"/>
        <end position="232"/>
    </location>
</feature>
<name>A0ABR0LUF5_9PEZI</name>
<sequence>MSNIVLFGDQTADQYSLLRKISLRRDNALLTTFLERVAVALREEIRKLPRSQREAIPDFLTVQHLVEAYYEKGVRIAPVESCLVTIAQLSHYIGFYSENPSEVPAPFNTRVIGLCTGLLAGAAIASAKTLNDLIPIAVEMVRISFRTGSTVGTAKDALEQNTTDRLSWSTIVTGTSEQAAKEALAAFHQEKGIPVSSQAYVSAVSVMAVTISGPPSTTQRLFQDSEALRKNHR</sequence>
<keyword evidence="3" id="KW-1185">Reference proteome</keyword>
<accession>A0ABR0LUF5</accession>
<gene>
    <name evidence="2" type="primary">PKS1_4</name>
    <name evidence="2" type="ORF">LTR16_008456</name>
</gene>
<dbReference type="InterPro" id="IPR001227">
    <property type="entry name" value="Ac_transferase_dom_sf"/>
</dbReference>
<dbReference type="Pfam" id="PF16073">
    <property type="entry name" value="SAT"/>
    <property type="match status" value="1"/>
</dbReference>
<dbReference type="Gene3D" id="3.40.366.10">
    <property type="entry name" value="Malonyl-Coenzyme A Acyl Carrier Protein, domain 2"/>
    <property type="match status" value="1"/>
</dbReference>
<evidence type="ECO:0000313" key="3">
    <source>
        <dbReference type="Proteomes" id="UP001357485"/>
    </source>
</evidence>
<organism evidence="2 3">
    <name type="scientific">Cryomyces antarcticus</name>
    <dbReference type="NCBI Taxonomy" id="329879"/>
    <lineage>
        <taxon>Eukaryota</taxon>
        <taxon>Fungi</taxon>
        <taxon>Dikarya</taxon>
        <taxon>Ascomycota</taxon>
        <taxon>Pezizomycotina</taxon>
        <taxon>Dothideomycetes</taxon>
        <taxon>Dothideomycetes incertae sedis</taxon>
        <taxon>Cryomyces</taxon>
    </lineage>
</organism>
<dbReference type="EMBL" id="JAVRRA010010220">
    <property type="protein sequence ID" value="KAK5242519.1"/>
    <property type="molecule type" value="Genomic_DNA"/>
</dbReference>